<feature type="domain" description="Methyltransferase type 11" evidence="4">
    <location>
        <begin position="46"/>
        <end position="142"/>
    </location>
</feature>
<sequence>MITENEKRNLKSQYLAWEQEYFHVKWGGSRSIEMVSSRISPGHKILDAGCGNGRHLLPLSKVYHVTGVDISPSALKNSKLHLEKNNCFAYQSVSTVTHLPFSDNIFDCVVSLGVLQHFYEHERELTIYEFSRVLASGGILVLEVFGVDDMRYGKGDNVGEENTFLRNGGIIYHYFTDKEIKSLLEKYKFQITDITNIKTEKRFNGDTYTRHHIRAVAQIF</sequence>
<evidence type="ECO:0000256" key="3">
    <source>
        <dbReference type="ARBA" id="ARBA00022691"/>
    </source>
</evidence>
<dbReference type="HOGENOM" id="CLU_091228_0_0_2"/>
<dbReference type="GeneID" id="9347445"/>
<dbReference type="InterPro" id="IPR013216">
    <property type="entry name" value="Methyltransf_11"/>
</dbReference>
<evidence type="ECO:0000313" key="6">
    <source>
        <dbReference type="Proteomes" id="UP000000391"/>
    </source>
</evidence>
<dbReference type="STRING" id="644295.Metev_1792"/>
<dbReference type="KEGG" id="mev:Metev_1792"/>
<dbReference type="InterPro" id="IPR029063">
    <property type="entry name" value="SAM-dependent_MTases_sf"/>
</dbReference>
<accession>D7EBB1</accession>
<protein>
    <submittedName>
        <fullName evidence="5">Methyltransferase type 11</fullName>
    </submittedName>
</protein>
<evidence type="ECO:0000259" key="4">
    <source>
        <dbReference type="Pfam" id="PF08241"/>
    </source>
</evidence>
<dbReference type="Proteomes" id="UP000000391">
    <property type="component" value="Chromosome"/>
</dbReference>
<reference evidence="5 6" key="1">
    <citation type="submission" date="2010-06" db="EMBL/GenBank/DDBJ databases">
        <title>Complete sequence chromosome of Methanohalobium evestigatum Z-7303.</title>
        <authorList>
            <consortium name="US DOE Joint Genome Institute"/>
            <person name="Lucas S."/>
            <person name="Copeland A."/>
            <person name="Lapidus A."/>
            <person name="Cheng J.-F."/>
            <person name="Bruce D."/>
            <person name="Goodwin L."/>
            <person name="Pitluck S."/>
            <person name="Saunders E."/>
            <person name="Detter J.C."/>
            <person name="Han C."/>
            <person name="Tapia R."/>
            <person name="Land M."/>
            <person name="Hauser L."/>
            <person name="Kyrpides N."/>
            <person name="Mikhailova N."/>
            <person name="Sieprawska-Lupa M."/>
            <person name="Whitman W.B."/>
            <person name="Anderson I."/>
            <person name="Woyke T."/>
        </authorList>
    </citation>
    <scope>NUCLEOTIDE SEQUENCE [LARGE SCALE GENOMIC DNA]</scope>
    <source>
        <strain evidence="6">ATCC BAA-1072 / DSM 3721 / NBRC 107634 / OCM 161 / Z-7303</strain>
    </source>
</reference>
<evidence type="ECO:0000313" key="5">
    <source>
        <dbReference type="EMBL" id="ADI74628.1"/>
    </source>
</evidence>
<dbReference type="RefSeq" id="WP_013195193.1">
    <property type="nucleotide sequence ID" value="NC_014253.1"/>
</dbReference>
<keyword evidence="1 5" id="KW-0489">Methyltransferase</keyword>
<evidence type="ECO:0000256" key="2">
    <source>
        <dbReference type="ARBA" id="ARBA00022679"/>
    </source>
</evidence>
<keyword evidence="3" id="KW-0949">S-adenosyl-L-methionine</keyword>
<keyword evidence="6" id="KW-1185">Reference proteome</keyword>
<gene>
    <name evidence="5" type="ordered locus">Metev_1792</name>
</gene>
<dbReference type="Gene3D" id="3.40.50.150">
    <property type="entry name" value="Vaccinia Virus protein VP39"/>
    <property type="match status" value="1"/>
</dbReference>
<organism evidence="5 6">
    <name type="scientific">Methanohalobium evestigatum (strain ATCC BAA-1072 / DSM 3721 / NBRC 107634 / OCM 161 / Z-7303)</name>
    <dbReference type="NCBI Taxonomy" id="644295"/>
    <lineage>
        <taxon>Archaea</taxon>
        <taxon>Methanobacteriati</taxon>
        <taxon>Methanobacteriota</taxon>
        <taxon>Stenosarchaea group</taxon>
        <taxon>Methanomicrobia</taxon>
        <taxon>Methanosarcinales</taxon>
        <taxon>Methanosarcinaceae</taxon>
        <taxon>Methanohalobium</taxon>
    </lineage>
</organism>
<proteinExistence type="predicted"/>
<dbReference type="OrthoDB" id="8915at2157"/>
<dbReference type="PANTHER" id="PTHR43464">
    <property type="entry name" value="METHYLTRANSFERASE"/>
    <property type="match status" value="1"/>
</dbReference>
<evidence type="ECO:0000256" key="1">
    <source>
        <dbReference type="ARBA" id="ARBA00022603"/>
    </source>
</evidence>
<dbReference type="GO" id="GO:0008757">
    <property type="term" value="F:S-adenosylmethionine-dependent methyltransferase activity"/>
    <property type="evidence" value="ECO:0007669"/>
    <property type="project" value="InterPro"/>
</dbReference>
<dbReference type="Pfam" id="PF08241">
    <property type="entry name" value="Methyltransf_11"/>
    <property type="match status" value="1"/>
</dbReference>
<dbReference type="CDD" id="cd02440">
    <property type="entry name" value="AdoMet_MTases"/>
    <property type="match status" value="1"/>
</dbReference>
<keyword evidence="2 5" id="KW-0808">Transferase</keyword>
<dbReference type="SUPFAM" id="SSF53335">
    <property type="entry name" value="S-adenosyl-L-methionine-dependent methyltransferases"/>
    <property type="match status" value="1"/>
</dbReference>
<dbReference type="GO" id="GO:0032259">
    <property type="term" value="P:methylation"/>
    <property type="evidence" value="ECO:0007669"/>
    <property type="project" value="UniProtKB-KW"/>
</dbReference>
<dbReference type="EMBL" id="CP002069">
    <property type="protein sequence ID" value="ADI74628.1"/>
    <property type="molecule type" value="Genomic_DNA"/>
</dbReference>
<dbReference type="PANTHER" id="PTHR43464:SF19">
    <property type="entry name" value="UBIQUINONE BIOSYNTHESIS O-METHYLTRANSFERASE, MITOCHONDRIAL"/>
    <property type="match status" value="1"/>
</dbReference>
<dbReference type="AlphaFoldDB" id="D7EBB1"/>
<name>D7EBB1_METEZ</name>